<sequence length="411" mass="48058">ENENDKEGNISDISSDKLLELMGKLTKFCNWSKTMKAVRAFWKSLYLFRKNIKYLLPQRKTDGTLMEINFLLYSDDDQLSKSSRIKIWPISGMILNLPKKFDYYFFNKIFTGDILATSKLNNMKGIDGKNEKFANDDNKFFELRSKDKYKKNLFELMAYNYKSYYGIQRKSYLLGVLKIPKAICIDSMHIAFASLMFMMVRLSTVLTEMDDNLNKEHSAKIIKSHLITHLKVKTQKHGNVTNYGYFSDKGLMHMLANLVSQVNEKNSLSQKKAHMMGFQMTSFVLMNKYENTYKKVVTVNNLLMNMCRSLNIDVNDCSFLNGIFLNSYFIKCCYKKDTNVDGFLIYETNNSNFNDGLLFAVIISKKKIDGHFKIKIKYRKIDGYYFDEIIFNINYNELMVIDESKIYSKSV</sequence>
<keyword evidence="1" id="KW-1185">Reference proteome</keyword>
<name>A0AAF5DKT9_STRER</name>
<accession>A0AAF5DKT9</accession>
<protein>
    <submittedName>
        <fullName evidence="2">Uncharacterized protein</fullName>
    </submittedName>
</protein>
<evidence type="ECO:0000313" key="2">
    <source>
        <dbReference type="WBParaSite" id="TCONS_00014025.p1"/>
    </source>
</evidence>
<evidence type="ECO:0000313" key="1">
    <source>
        <dbReference type="Proteomes" id="UP000035681"/>
    </source>
</evidence>
<dbReference type="AlphaFoldDB" id="A0AAF5DKT9"/>
<dbReference type="WBParaSite" id="TCONS_00014025.p1">
    <property type="protein sequence ID" value="TCONS_00014025.p1"/>
    <property type="gene ID" value="XLOC_009175"/>
</dbReference>
<dbReference type="Proteomes" id="UP000035681">
    <property type="component" value="Unplaced"/>
</dbReference>
<reference evidence="2" key="1">
    <citation type="submission" date="2024-02" db="UniProtKB">
        <authorList>
            <consortium name="WormBaseParasite"/>
        </authorList>
    </citation>
    <scope>IDENTIFICATION</scope>
</reference>
<proteinExistence type="predicted"/>
<organism evidence="1 2">
    <name type="scientific">Strongyloides stercoralis</name>
    <name type="common">Threadworm</name>
    <dbReference type="NCBI Taxonomy" id="6248"/>
    <lineage>
        <taxon>Eukaryota</taxon>
        <taxon>Metazoa</taxon>
        <taxon>Ecdysozoa</taxon>
        <taxon>Nematoda</taxon>
        <taxon>Chromadorea</taxon>
        <taxon>Rhabditida</taxon>
        <taxon>Tylenchina</taxon>
        <taxon>Panagrolaimomorpha</taxon>
        <taxon>Strongyloidoidea</taxon>
        <taxon>Strongyloididae</taxon>
        <taxon>Strongyloides</taxon>
    </lineage>
</organism>